<keyword evidence="3 4" id="KW-0456">Lyase</keyword>
<dbReference type="EMBL" id="LCFB01000017">
    <property type="protein sequence ID" value="KKS84558.1"/>
    <property type="molecule type" value="Genomic_DNA"/>
</dbReference>
<dbReference type="STRING" id="1618436.UV59_C0017G0011"/>
<comment type="catalytic activity">
    <reaction evidence="1 4">
        <text>(4aS,6R)-4a-hydroxy-L-erythro-5,6,7,8-tetrahydrobiopterin = (6R)-L-erythro-6,7-dihydrobiopterin + H2O</text>
        <dbReference type="Rhea" id="RHEA:11920"/>
        <dbReference type="ChEBI" id="CHEBI:15377"/>
        <dbReference type="ChEBI" id="CHEBI:15642"/>
        <dbReference type="ChEBI" id="CHEBI:43120"/>
        <dbReference type="EC" id="4.2.1.96"/>
    </reaction>
</comment>
<evidence type="ECO:0000256" key="4">
    <source>
        <dbReference type="HAMAP-Rule" id="MF_00434"/>
    </source>
</evidence>
<dbReference type="HAMAP" id="MF_00434">
    <property type="entry name" value="Pterin_4_alpha"/>
    <property type="match status" value="1"/>
</dbReference>
<reference evidence="5 6" key="1">
    <citation type="journal article" date="2015" name="Nature">
        <title>rRNA introns, odd ribosomes, and small enigmatic genomes across a large radiation of phyla.</title>
        <authorList>
            <person name="Brown C.T."/>
            <person name="Hug L.A."/>
            <person name="Thomas B.C."/>
            <person name="Sharon I."/>
            <person name="Castelle C.J."/>
            <person name="Singh A."/>
            <person name="Wilkins M.J."/>
            <person name="Williams K.H."/>
            <person name="Banfield J.F."/>
        </authorList>
    </citation>
    <scope>NUCLEOTIDE SEQUENCE [LARGE SCALE GENOMIC DNA]</scope>
</reference>
<dbReference type="InterPro" id="IPR036428">
    <property type="entry name" value="PCD_sf"/>
</dbReference>
<evidence type="ECO:0000256" key="1">
    <source>
        <dbReference type="ARBA" id="ARBA00001554"/>
    </source>
</evidence>
<evidence type="ECO:0000313" key="5">
    <source>
        <dbReference type="EMBL" id="KKS84558.1"/>
    </source>
</evidence>
<comment type="similarity">
    <text evidence="2 4">Belongs to the pterin-4-alpha-carbinolamine dehydratase family.</text>
</comment>
<evidence type="ECO:0000256" key="2">
    <source>
        <dbReference type="ARBA" id="ARBA00006472"/>
    </source>
</evidence>
<comment type="caution">
    <text evidence="5">The sequence shown here is derived from an EMBL/GenBank/DDBJ whole genome shotgun (WGS) entry which is preliminary data.</text>
</comment>
<dbReference type="InterPro" id="IPR001533">
    <property type="entry name" value="Pterin_deHydtase"/>
</dbReference>
<name>A0A0G1FCG7_9BACT</name>
<evidence type="ECO:0000256" key="3">
    <source>
        <dbReference type="ARBA" id="ARBA00023239"/>
    </source>
</evidence>
<organism evidence="5 6">
    <name type="scientific">Candidatus Gottesmanbacteria bacterium GW2011_GWA1_43_11</name>
    <dbReference type="NCBI Taxonomy" id="1618436"/>
    <lineage>
        <taxon>Bacteria</taxon>
        <taxon>Candidatus Gottesmaniibacteriota</taxon>
    </lineage>
</organism>
<dbReference type="CDD" id="cd00913">
    <property type="entry name" value="PCD_DCoH_subfamily_a"/>
    <property type="match status" value="1"/>
</dbReference>
<dbReference type="PANTHER" id="PTHR12599:SF0">
    <property type="entry name" value="PTERIN-4-ALPHA-CARBINOLAMINE DEHYDRATASE"/>
    <property type="match status" value="1"/>
</dbReference>
<dbReference type="GO" id="GO:0008124">
    <property type="term" value="F:4-alpha-hydroxytetrahydrobiopterin dehydratase activity"/>
    <property type="evidence" value="ECO:0007669"/>
    <property type="project" value="UniProtKB-UniRule"/>
</dbReference>
<proteinExistence type="inferred from homology"/>
<dbReference type="GO" id="GO:0006729">
    <property type="term" value="P:tetrahydrobiopterin biosynthetic process"/>
    <property type="evidence" value="ECO:0007669"/>
    <property type="project" value="InterPro"/>
</dbReference>
<dbReference type="Proteomes" id="UP000034543">
    <property type="component" value="Unassembled WGS sequence"/>
</dbReference>
<dbReference type="Pfam" id="PF01329">
    <property type="entry name" value="Pterin_4a"/>
    <property type="match status" value="1"/>
</dbReference>
<gene>
    <name evidence="5" type="ORF">UV59_C0017G0011</name>
</gene>
<accession>A0A0G1FCG7</accession>
<evidence type="ECO:0000313" key="6">
    <source>
        <dbReference type="Proteomes" id="UP000034543"/>
    </source>
</evidence>
<dbReference type="PATRIC" id="fig|1618436.3.peg.885"/>
<dbReference type="PANTHER" id="PTHR12599">
    <property type="entry name" value="PTERIN-4-ALPHA-CARBINOLAMINE DEHYDRATASE"/>
    <property type="match status" value="1"/>
</dbReference>
<dbReference type="Gene3D" id="3.30.1360.20">
    <property type="entry name" value="Transcriptional coactivator/pterin dehydratase"/>
    <property type="match status" value="1"/>
</dbReference>
<sequence>MLPLTQQKCAPCEGGVAPLRRSEFQQYLDAVSGWNATNNDLAIQRKFKFKNFKTVMEFVNKVAVLAESEGHHPDLNVHNWNQLTITLSTHAIGGLSINDFILAAKIEQLL</sequence>
<dbReference type="EC" id="4.2.1.96" evidence="4"/>
<protein>
    <recommendedName>
        <fullName evidence="4">Putative pterin-4-alpha-carbinolamine dehydratase</fullName>
        <shortName evidence="4">PHS</shortName>
        <ecNumber evidence="4">4.2.1.96</ecNumber>
    </recommendedName>
    <alternativeName>
        <fullName evidence="4">4-alpha-hydroxy-tetrahydropterin dehydratase</fullName>
    </alternativeName>
    <alternativeName>
        <fullName evidence="4">Pterin carbinolamine dehydratase</fullName>
        <shortName evidence="4">PCD</shortName>
    </alternativeName>
</protein>
<dbReference type="SUPFAM" id="SSF55248">
    <property type="entry name" value="PCD-like"/>
    <property type="match status" value="1"/>
</dbReference>
<dbReference type="AlphaFoldDB" id="A0A0G1FCG7"/>